<dbReference type="RefSeq" id="WP_124009097.1">
    <property type="nucleotide sequence ID" value="NZ_PKPZ01000024.1"/>
</dbReference>
<evidence type="ECO:0000313" key="1">
    <source>
        <dbReference type="EMBL" id="RPB33685.1"/>
    </source>
</evidence>
<dbReference type="Proteomes" id="UP000283878">
    <property type="component" value="Unassembled WGS sequence"/>
</dbReference>
<dbReference type="AlphaFoldDB" id="A0AAX1XH60"/>
<name>A0AAX1XH60_9VIBR</name>
<protein>
    <submittedName>
        <fullName evidence="1">Uncharacterized protein</fullName>
    </submittedName>
</protein>
<gene>
    <name evidence="1" type="ORF">CYQ91_22410</name>
</gene>
<comment type="caution">
    <text evidence="1">The sequence shown here is derived from an EMBL/GenBank/DDBJ whole genome shotgun (WGS) entry which is preliminary data.</text>
</comment>
<evidence type="ECO:0000313" key="2">
    <source>
        <dbReference type="Proteomes" id="UP000283878"/>
    </source>
</evidence>
<organism evidence="1 2">
    <name type="scientific">Vibrio diabolicus</name>
    <dbReference type="NCBI Taxonomy" id="50719"/>
    <lineage>
        <taxon>Bacteria</taxon>
        <taxon>Pseudomonadati</taxon>
        <taxon>Pseudomonadota</taxon>
        <taxon>Gammaproteobacteria</taxon>
        <taxon>Vibrionales</taxon>
        <taxon>Vibrionaceae</taxon>
        <taxon>Vibrio</taxon>
        <taxon>Vibrio diabolicus subgroup</taxon>
    </lineage>
</organism>
<sequence length="292" mass="34256">MKAVLHTSKKEVFETWVNDFCLEKRVKYIWPQICYHNQTGEVIHLVFEKNHKNKDVIEWPVKLNFKSGNNIPVTNIDFTTQEPTLDNGQRWEYETWYETALGGSLQKNCGQTPFSFWNWRTLTWPQGNLTCDMDFLFFKKSNNTYYGFEATEIYHVDKSANKNLDVYEHFERLLKLRKGSTNGFNTLQLKAQLNLLSQLEGALGLILHQIVEEVDQPTEQNQVREMAASYSVTNDKPQFKLRDDKVVTLKINDETVQNIRKFLENPSENSLNKEKSELRFQSLVNVMSRIVE</sequence>
<dbReference type="EMBL" id="PKPZ01000024">
    <property type="protein sequence ID" value="RPB33685.1"/>
    <property type="molecule type" value="Genomic_DNA"/>
</dbReference>
<proteinExistence type="predicted"/>
<reference evidence="1 2" key="1">
    <citation type="journal article" date="2018" name="AMB Express">
        <title>Occurrence and significance of pathogenicity and fitness islands in environmental vibrios.</title>
        <authorList>
            <person name="Klein S."/>
            <person name="Pipes S."/>
            <person name="Lovell C.R."/>
        </authorList>
    </citation>
    <scope>NUCLEOTIDE SEQUENCE [LARGE SCALE GENOMIC DNA]</scope>
    <source>
        <strain evidence="1 2">JBS-8-11-1</strain>
    </source>
</reference>
<accession>A0AAX1XH60</accession>